<dbReference type="Proteomes" id="UP000285569">
    <property type="component" value="Unassembled WGS sequence"/>
</dbReference>
<organism evidence="1 2">
    <name type="scientific">Leptospira yasudae</name>
    <dbReference type="NCBI Taxonomy" id="2202201"/>
    <lineage>
        <taxon>Bacteria</taxon>
        <taxon>Pseudomonadati</taxon>
        <taxon>Spirochaetota</taxon>
        <taxon>Spirochaetia</taxon>
        <taxon>Leptospirales</taxon>
        <taxon>Leptospiraceae</taxon>
        <taxon>Leptospira</taxon>
    </lineage>
</organism>
<gene>
    <name evidence="1" type="ORF">DLM77_18175</name>
</gene>
<keyword evidence="2" id="KW-1185">Reference proteome</keyword>
<evidence type="ECO:0000313" key="1">
    <source>
        <dbReference type="EMBL" id="RHX78004.1"/>
    </source>
</evidence>
<proteinExistence type="predicted"/>
<sequence>MYKIEVRRQAIIVKIIPKSGDFCGFFLQKSLKSRRTSARLRVNFLHRTAHFRRPHGPLNQIQKLECFGDFHFCFDSHAPISCLSLMYIQHIRVVENSRLEINKIASNVHFNKTDTN</sequence>
<accession>A0ABX9LYL2</accession>
<evidence type="ECO:0000313" key="2">
    <source>
        <dbReference type="Proteomes" id="UP000285569"/>
    </source>
</evidence>
<name>A0ABX9LYL2_9LEPT</name>
<dbReference type="EMBL" id="QHCR01000009">
    <property type="protein sequence ID" value="RHX78004.1"/>
    <property type="molecule type" value="Genomic_DNA"/>
</dbReference>
<comment type="caution">
    <text evidence="1">The sequence shown here is derived from an EMBL/GenBank/DDBJ whole genome shotgun (WGS) entry which is preliminary data.</text>
</comment>
<protein>
    <submittedName>
        <fullName evidence="1">Uncharacterized protein</fullName>
    </submittedName>
</protein>
<reference evidence="2" key="1">
    <citation type="submission" date="2018-05" db="EMBL/GenBank/DDBJ databases">
        <title>Leptospira yasudae sp. nov. and Leptospira stimsonii sp. nov., two pathogenic species of the genus Leptospira isolated from environmental sources.</title>
        <authorList>
            <person name="Casanovas-Massana A."/>
            <person name="Hamond C."/>
            <person name="Santos L.A."/>
            <person name="Hacker K.P."/>
            <person name="Balassiano I."/>
            <person name="Medeiros M.A."/>
            <person name="Reis M.G."/>
            <person name="Ko A.I."/>
            <person name="Wunder E.A."/>
        </authorList>
    </citation>
    <scope>NUCLEOTIDE SEQUENCE [LARGE SCALE GENOMIC DNA]</scope>
    <source>
        <strain evidence="2">B21</strain>
    </source>
</reference>
<reference evidence="1 2" key="2">
    <citation type="journal article" date="2020" name="Int. J. Syst. Evol. Microbiol.">
        <title>Leptospira yasudae sp. nov. and Leptospira stimsonii sp. nov., two new species of the pathogenic group isolated from environmental sources.</title>
        <authorList>
            <person name="Casanovas-Massana A."/>
            <person name="Hamond C."/>
            <person name="Santos L.A."/>
            <person name="de Oliveira D."/>
            <person name="Hacker K.P."/>
            <person name="Balassiano I."/>
            <person name="Costa F."/>
            <person name="Medeiros M.A."/>
            <person name="Reis M.G."/>
            <person name="Ko A.I."/>
            <person name="Wunder E.A."/>
        </authorList>
    </citation>
    <scope>NUCLEOTIDE SEQUENCE [LARGE SCALE GENOMIC DNA]</scope>
    <source>
        <strain evidence="1 2">B21</strain>
    </source>
</reference>